<dbReference type="InterPro" id="IPR009091">
    <property type="entry name" value="RCC1/BLIP-II"/>
</dbReference>
<feature type="repeat" description="RCC1" evidence="7">
    <location>
        <begin position="146"/>
        <end position="198"/>
    </location>
</feature>
<accession>A0A8D1H093</accession>
<evidence type="ECO:0000256" key="5">
    <source>
        <dbReference type="ARBA" id="ARBA00022786"/>
    </source>
</evidence>
<dbReference type="GO" id="GO:0005829">
    <property type="term" value="C:cytosol"/>
    <property type="evidence" value="ECO:0007669"/>
    <property type="project" value="UniProtKB-SubCell"/>
</dbReference>
<dbReference type="PANTHER" id="PTHR45622">
    <property type="entry name" value="UBIQUITIN-PROTEIN LIGASE E3A-RELATED"/>
    <property type="match status" value="1"/>
</dbReference>
<comment type="subcellular location">
    <subcellularLocation>
        <location evidence="1">Cytoplasm</location>
        <location evidence="1">Cytosol</location>
    </subcellularLocation>
</comment>
<dbReference type="PANTHER" id="PTHR45622:SF11">
    <property type="entry name" value="E3 UBIQUITIN-PROTEIN LIGASE HERC6-RELATED"/>
    <property type="match status" value="1"/>
</dbReference>
<feature type="repeat" description="RCC1" evidence="7">
    <location>
        <begin position="94"/>
        <end position="145"/>
    </location>
</feature>
<dbReference type="PRINTS" id="PR00633">
    <property type="entry name" value="RCCNDNSATION"/>
</dbReference>
<dbReference type="InterPro" id="IPR058923">
    <property type="entry name" value="RCC1-like_dom"/>
</dbReference>
<protein>
    <submittedName>
        <fullName evidence="10">HECT and RLD domain containing E3 ubiquitin protein ligase family member 6</fullName>
    </submittedName>
</protein>
<feature type="active site" description="Glycyl thioester intermediate" evidence="6">
    <location>
        <position position="937"/>
    </location>
</feature>
<dbReference type="InterPro" id="IPR035983">
    <property type="entry name" value="Hect_E3_ubiquitin_ligase"/>
</dbReference>
<evidence type="ECO:0000259" key="9">
    <source>
        <dbReference type="PROSITE" id="PS50237"/>
    </source>
</evidence>
<dbReference type="FunFam" id="2.130.10.30:FF:000049">
    <property type="entry name" value="HECT and RLD domain containing E3 ubiquitin protein ligase family member 6"/>
    <property type="match status" value="1"/>
</dbReference>
<dbReference type="Gene3D" id="2.130.10.30">
    <property type="entry name" value="Regulator of chromosome condensation 1/beta-lactamase-inhibitor protein II"/>
    <property type="match status" value="2"/>
</dbReference>
<feature type="repeat" description="RCC1" evidence="7">
    <location>
        <begin position="199"/>
        <end position="253"/>
    </location>
</feature>
<evidence type="ECO:0000256" key="7">
    <source>
        <dbReference type="PROSITE-ProRule" id="PRU00235"/>
    </source>
</evidence>
<feature type="repeat" description="RCC1" evidence="7">
    <location>
        <begin position="254"/>
        <end position="304"/>
    </location>
</feature>
<organism evidence="10 11">
    <name type="scientific">Sus scrofa</name>
    <name type="common">Pig</name>
    <dbReference type="NCBI Taxonomy" id="9823"/>
    <lineage>
        <taxon>Eukaryota</taxon>
        <taxon>Metazoa</taxon>
        <taxon>Chordata</taxon>
        <taxon>Craniata</taxon>
        <taxon>Vertebrata</taxon>
        <taxon>Euteleostomi</taxon>
        <taxon>Mammalia</taxon>
        <taxon>Eutheria</taxon>
        <taxon>Laurasiatheria</taxon>
        <taxon>Artiodactyla</taxon>
        <taxon>Suina</taxon>
        <taxon>Suidae</taxon>
        <taxon>Sus</taxon>
    </lineage>
</organism>
<keyword evidence="4" id="KW-0677">Repeat</keyword>
<keyword evidence="5 6" id="KW-0833">Ubl conjugation pathway</keyword>
<gene>
    <name evidence="10" type="primary">HERC6</name>
</gene>
<evidence type="ECO:0000256" key="4">
    <source>
        <dbReference type="ARBA" id="ARBA00022737"/>
    </source>
</evidence>
<dbReference type="InterPro" id="IPR000408">
    <property type="entry name" value="Reg_chr_condens"/>
</dbReference>
<proteinExistence type="predicted"/>
<reference evidence="10" key="1">
    <citation type="submission" date="2025-08" db="UniProtKB">
        <authorList>
            <consortium name="Ensembl"/>
        </authorList>
    </citation>
    <scope>IDENTIFICATION</scope>
</reference>
<dbReference type="GO" id="GO:0004842">
    <property type="term" value="F:ubiquitin-protein transferase activity"/>
    <property type="evidence" value="ECO:0007669"/>
    <property type="project" value="InterPro"/>
</dbReference>
<dbReference type="PROSITE" id="PS50012">
    <property type="entry name" value="RCC1_3"/>
    <property type="match status" value="5"/>
</dbReference>
<evidence type="ECO:0000256" key="3">
    <source>
        <dbReference type="ARBA" id="ARBA00022679"/>
    </source>
</evidence>
<dbReference type="AlphaFoldDB" id="A0A8D1H093"/>
<name>A0A8D1H093_PIG</name>
<dbReference type="Gene3D" id="3.90.1750.10">
    <property type="entry name" value="Hect, E3 ligase catalytic domains"/>
    <property type="match status" value="1"/>
</dbReference>
<dbReference type="PROSITE" id="PS50237">
    <property type="entry name" value="HECT"/>
    <property type="match status" value="1"/>
</dbReference>
<evidence type="ECO:0000256" key="8">
    <source>
        <dbReference type="SAM" id="MobiDB-lite"/>
    </source>
</evidence>
<dbReference type="InterPro" id="IPR000569">
    <property type="entry name" value="HECT_dom"/>
</dbReference>
<feature type="domain" description="HECT" evidence="9">
    <location>
        <begin position="708"/>
        <end position="969"/>
    </location>
</feature>
<evidence type="ECO:0000313" key="10">
    <source>
        <dbReference type="Ensembl" id="ENSSSCP00045011245.1"/>
    </source>
</evidence>
<dbReference type="Pfam" id="PF25390">
    <property type="entry name" value="WD40_RLD"/>
    <property type="match status" value="1"/>
</dbReference>
<dbReference type="CDD" id="cd00078">
    <property type="entry name" value="HECTc"/>
    <property type="match status" value="1"/>
</dbReference>
<dbReference type="InterPro" id="IPR051709">
    <property type="entry name" value="Ub-ligase/GTPase-reg"/>
</dbReference>
<keyword evidence="3" id="KW-0808">Transferase</keyword>
<dbReference type="PROSITE" id="PS00626">
    <property type="entry name" value="RCC1_2"/>
    <property type="match status" value="4"/>
</dbReference>
<evidence type="ECO:0000256" key="1">
    <source>
        <dbReference type="ARBA" id="ARBA00004514"/>
    </source>
</evidence>
<dbReference type="Ensembl" id="ENSSSCT00045016263.1">
    <property type="protein sequence ID" value="ENSSSCP00045011245.1"/>
    <property type="gene ID" value="ENSSSCG00045009438.1"/>
</dbReference>
<evidence type="ECO:0000256" key="2">
    <source>
        <dbReference type="ARBA" id="ARBA00022490"/>
    </source>
</evidence>
<dbReference type="Gene3D" id="3.30.2160.10">
    <property type="entry name" value="Hect, E3 ligase catalytic domain"/>
    <property type="match status" value="1"/>
</dbReference>
<keyword evidence="2" id="KW-0963">Cytoplasm</keyword>
<dbReference type="Gene3D" id="3.30.2410.10">
    <property type="entry name" value="Hect, E3 ligase catalytic domain"/>
    <property type="match status" value="1"/>
</dbReference>
<evidence type="ECO:0000313" key="11">
    <source>
        <dbReference type="Proteomes" id="UP000694728"/>
    </source>
</evidence>
<dbReference type="SUPFAM" id="SSF56204">
    <property type="entry name" value="Hect, E3 ligase catalytic domain"/>
    <property type="match status" value="1"/>
</dbReference>
<dbReference type="Proteomes" id="UP000694728">
    <property type="component" value="Unplaced"/>
</dbReference>
<dbReference type="FunFam" id="3.30.2410.10:FF:000003">
    <property type="entry name" value="probable E3 ubiquitin-protein ligase HERC4 isoform X1"/>
    <property type="match status" value="1"/>
</dbReference>
<dbReference type="Pfam" id="PF00632">
    <property type="entry name" value="HECT"/>
    <property type="match status" value="1"/>
</dbReference>
<feature type="repeat" description="RCC1" evidence="7">
    <location>
        <begin position="42"/>
        <end position="93"/>
    </location>
</feature>
<dbReference type="SUPFAM" id="SSF50985">
    <property type="entry name" value="RCC1/BLIP-II"/>
    <property type="match status" value="1"/>
</dbReference>
<dbReference type="SMART" id="SM00119">
    <property type="entry name" value="HECTc"/>
    <property type="match status" value="1"/>
</dbReference>
<feature type="region of interest" description="Disordered" evidence="8">
    <location>
        <begin position="1"/>
        <end position="24"/>
    </location>
</feature>
<sequence>MYFCWSGDRPRSQNPGPAGPGGDALLQAASGERHSLLLLSNGAVQSCGDNSHGQLGRKGVQRGERPERIPALKTLPVRLVSCGKEHSLAVCHRGRVFAWGAGSEGQLGTGDFKEVNFIPKKITLTDIKIIQVSCGHYHSLALSEDGQVFSWGKNSDGQLGLGKEVPSQASPQRVRSLEGIPLAQVAAGGAHSFALSLPGTSFGWGSNRAGQLALSGNNVPAQAYKPRSVGALKNLGVIYISCGYEHTAVLTQDGKVFTFGDNSYGQLGHSPTAEKRGPRLVERIEGLVSQIDCGSYHTLAYVYTTGQVVSFGRGPSCPGSSLHPEALAEDFDISCLISADDLADSQVKHIFAGTYADFVTTCQKDPSSNGVPRKTLPEISRIHQSLTEEWMAVAKGSAQFEAAESKIKAVFSSPACLTASFLKKRECGETNSIYVDLQMARDTFEKLTKKDWISFLITTSLKDNLLPALPHRSRHQEALSVFLLLPECPVMHDAKNWMALVVPFAEAVRKMTSQSLQVLKQCWESLQESSFNALVQMLKTAIFSQLYYWTETIQSHNNLKALLKMMKEVYKVNKANCRLPENTFYIDELHFLLNFYAERSRMIFRNKSQISAENFDFIIFSDFPFVFNLPSKIKLLQADSHLKMMELEGKAHMDFNQVILQRKDEFPPSPIFTLKVRRSHLVEDTLRQLSQADATDLRKVLVPTRGKKMYFLFGILCGLSLYNLNVVNLPFPLALFKKLLDQKPSLEDLKELSPLLGKSLQEVLNDEADDIKEELGLCFSIYWDKEAVDLIPNGSSVSVDQINKKDYISKYVNYIFNASVMGVYEEFQRGFHKVCDKEILKLFHPEELMTAIVGHTDYDWQQFEKNSAYDQGYHVSHPTIVMFWKAFHKLTLDEKKKFLFFLTGNDRLHVRGVQKMGILFRCPETLSERDNPRPLTCHNILDLPKYSTMERMEEALQVAINNHKGFTSPRVTG</sequence>
<evidence type="ECO:0000256" key="6">
    <source>
        <dbReference type="PROSITE-ProRule" id="PRU00104"/>
    </source>
</evidence>